<dbReference type="EMBL" id="GECZ01001373">
    <property type="protein sequence ID" value="JAS68396.1"/>
    <property type="molecule type" value="Transcribed_RNA"/>
</dbReference>
<protein>
    <submittedName>
        <fullName evidence="1">Uncharacterized protein</fullName>
    </submittedName>
</protein>
<sequence length="121" mass="14092">KKFWDLSWEEKAMMVAGLVSLSKPKQKILKEDGSKSRRQTTFTYHLKLENERVQVCKKLFLNTLGLNEWMVQNWAKKHSDEFVTLLENEEIEEDVDSPSTSTANKKGKLLKEATVMSEWTV</sequence>
<accession>A0A1B6H131</accession>
<gene>
    <name evidence="1" type="ORF">g.45621</name>
</gene>
<organism evidence="1">
    <name type="scientific">Cuerna arida</name>
    <dbReference type="NCBI Taxonomy" id="1464854"/>
    <lineage>
        <taxon>Eukaryota</taxon>
        <taxon>Metazoa</taxon>
        <taxon>Ecdysozoa</taxon>
        <taxon>Arthropoda</taxon>
        <taxon>Hexapoda</taxon>
        <taxon>Insecta</taxon>
        <taxon>Pterygota</taxon>
        <taxon>Neoptera</taxon>
        <taxon>Paraneoptera</taxon>
        <taxon>Hemiptera</taxon>
        <taxon>Auchenorrhyncha</taxon>
        <taxon>Membracoidea</taxon>
        <taxon>Cicadellidae</taxon>
        <taxon>Cicadellinae</taxon>
        <taxon>Proconiini</taxon>
        <taxon>Cuerna</taxon>
    </lineage>
</organism>
<reference evidence="1" key="1">
    <citation type="submission" date="2015-11" db="EMBL/GenBank/DDBJ databases">
        <title>De novo transcriptome assembly of four potential Pierce s Disease insect vectors from Arizona vineyards.</title>
        <authorList>
            <person name="Tassone E.E."/>
        </authorList>
    </citation>
    <scope>NUCLEOTIDE SEQUENCE</scope>
</reference>
<dbReference type="AlphaFoldDB" id="A0A1B6H131"/>
<evidence type="ECO:0000313" key="1">
    <source>
        <dbReference type="EMBL" id="JAS68396.1"/>
    </source>
</evidence>
<name>A0A1B6H131_9HEMI</name>
<proteinExistence type="predicted"/>
<feature type="non-terminal residue" evidence="1">
    <location>
        <position position="1"/>
    </location>
</feature>